<proteinExistence type="predicted"/>
<name>A0A8D9UHU0_9VIRU</name>
<protein>
    <submittedName>
        <fullName evidence="1">Uncharacterized protein</fullName>
    </submittedName>
</protein>
<reference evidence="1" key="1">
    <citation type="journal article" date="2021" name="Proc. Natl. Acad. Sci. U.S.A.">
        <title>A Catalog of Tens of Thousands of Viruses from Human Metagenomes Reveals Hidden Associations with Chronic Diseases.</title>
        <authorList>
            <person name="Tisza M.J."/>
            <person name="Buck C.B."/>
        </authorList>
    </citation>
    <scope>NUCLEOTIDE SEQUENCE</scope>
    <source>
        <strain evidence="1">CtOZu12</strain>
    </source>
</reference>
<dbReference type="EMBL" id="BK029940">
    <property type="protein sequence ID" value="DAD55948.1"/>
    <property type="molecule type" value="Genomic_DNA"/>
</dbReference>
<organism evidence="1">
    <name type="scientific">Bacteriophage sp</name>
    <dbReference type="NCBI Taxonomy" id="38018"/>
    <lineage>
        <taxon>Viruses</taxon>
    </lineage>
</organism>
<accession>A0A8D9UHU0</accession>
<evidence type="ECO:0000313" key="1">
    <source>
        <dbReference type="EMBL" id="DAD55948.1"/>
    </source>
</evidence>
<sequence>MFLKESPCYTFSFKDLVVRTFLDHRRSQTYSFTYMLNIN</sequence>